<sequence length="217" mass="24673">MRQNLLLLTIIGILLSCNQADKKTAGQEITTVAQLNDTIATNSEQQIIIAELKRLQAVFSTNDKEKVADIFSFPISNEKLGIYIDNDNFNEQLAKNNNRVTRSMFISFYQDISESLQIDQLNQLFKKLHVENLITKESLEHKAIIKTEPCYHFYGVKVENKLVTLTLGTNSNKGFKGKTVSEDEISENDSSICEYVIWWVFKFDGKQLQLKEISAAG</sequence>
<evidence type="ECO:0000313" key="2">
    <source>
        <dbReference type="Proteomes" id="UP000309488"/>
    </source>
</evidence>
<protein>
    <recommendedName>
        <fullName evidence="3">Lipoprotein</fullName>
    </recommendedName>
</protein>
<dbReference type="OrthoDB" id="754335at2"/>
<dbReference type="RefSeq" id="WP_136839069.1">
    <property type="nucleotide sequence ID" value="NZ_SWBR01000001.1"/>
</dbReference>
<accession>A0A4U1CW49</accession>
<gene>
    <name evidence="1" type="ORF">FA048_04830</name>
</gene>
<keyword evidence="2" id="KW-1185">Reference proteome</keyword>
<dbReference type="PROSITE" id="PS51257">
    <property type="entry name" value="PROKAR_LIPOPROTEIN"/>
    <property type="match status" value="1"/>
</dbReference>
<dbReference type="AlphaFoldDB" id="A0A4U1CW49"/>
<name>A0A4U1CW49_9SPHI</name>
<comment type="caution">
    <text evidence="1">The sequence shown here is derived from an EMBL/GenBank/DDBJ whole genome shotgun (WGS) entry which is preliminary data.</text>
</comment>
<evidence type="ECO:0008006" key="3">
    <source>
        <dbReference type="Google" id="ProtNLM"/>
    </source>
</evidence>
<evidence type="ECO:0000313" key="1">
    <source>
        <dbReference type="EMBL" id="TKC12946.1"/>
    </source>
</evidence>
<dbReference type="Proteomes" id="UP000309488">
    <property type="component" value="Unassembled WGS sequence"/>
</dbReference>
<proteinExistence type="predicted"/>
<dbReference type="EMBL" id="SWBR01000001">
    <property type="protein sequence ID" value="TKC12946.1"/>
    <property type="molecule type" value="Genomic_DNA"/>
</dbReference>
<reference evidence="1 2" key="1">
    <citation type="submission" date="2019-04" db="EMBL/GenBank/DDBJ databases">
        <title>Pedobacter sp. RP-3-22 sp. nov., isolated from Arctic soil.</title>
        <authorList>
            <person name="Dahal R.H."/>
            <person name="Kim D.-U."/>
        </authorList>
    </citation>
    <scope>NUCLEOTIDE SEQUENCE [LARGE SCALE GENOMIC DNA]</scope>
    <source>
        <strain evidence="1 2">RP-3-22</strain>
    </source>
</reference>
<organism evidence="1 2">
    <name type="scientific">Pedobacter polaris</name>
    <dbReference type="NCBI Taxonomy" id="2571273"/>
    <lineage>
        <taxon>Bacteria</taxon>
        <taxon>Pseudomonadati</taxon>
        <taxon>Bacteroidota</taxon>
        <taxon>Sphingobacteriia</taxon>
        <taxon>Sphingobacteriales</taxon>
        <taxon>Sphingobacteriaceae</taxon>
        <taxon>Pedobacter</taxon>
    </lineage>
</organism>